<dbReference type="GO" id="GO:0005829">
    <property type="term" value="C:cytosol"/>
    <property type="evidence" value="ECO:0007669"/>
    <property type="project" value="TreeGrafter"/>
</dbReference>
<dbReference type="PANTHER" id="PTHR43330">
    <property type="entry name" value="METHIONINE AMINOPEPTIDASE"/>
    <property type="match status" value="1"/>
</dbReference>
<dbReference type="EC" id="3.4.11.18" evidence="6 7"/>
<evidence type="ECO:0000313" key="9">
    <source>
        <dbReference type="EMBL" id="KUK47049.1"/>
    </source>
</evidence>
<organism evidence="9 10">
    <name type="scientific">Anaerolinea thermophila</name>
    <dbReference type="NCBI Taxonomy" id="167964"/>
    <lineage>
        <taxon>Bacteria</taxon>
        <taxon>Bacillati</taxon>
        <taxon>Chloroflexota</taxon>
        <taxon>Anaerolineae</taxon>
        <taxon>Anaerolineales</taxon>
        <taxon>Anaerolineaceae</taxon>
        <taxon>Anaerolinea</taxon>
    </lineage>
</organism>
<dbReference type="SUPFAM" id="SSF55920">
    <property type="entry name" value="Creatinase/aminopeptidase"/>
    <property type="match status" value="1"/>
</dbReference>
<dbReference type="GO" id="GO:0070006">
    <property type="term" value="F:metalloaminopeptidase activity"/>
    <property type="evidence" value="ECO:0007669"/>
    <property type="project" value="UniProtKB-UniRule"/>
</dbReference>
<comment type="cofactor">
    <cofactor evidence="6">
        <name>Co(2+)</name>
        <dbReference type="ChEBI" id="CHEBI:48828"/>
    </cofactor>
    <cofactor evidence="6">
        <name>Zn(2+)</name>
        <dbReference type="ChEBI" id="CHEBI:29105"/>
    </cofactor>
    <cofactor evidence="6">
        <name>Mn(2+)</name>
        <dbReference type="ChEBI" id="CHEBI:29035"/>
    </cofactor>
    <cofactor evidence="6">
        <name>Fe(2+)</name>
        <dbReference type="ChEBI" id="CHEBI:29033"/>
    </cofactor>
    <text evidence="6">Binds 2 divalent metal cations per subunit. Has a high-affinity and a low affinity metal-binding site. The true nature of the physiological cofactor is under debate. The enzyme is active with cobalt, zinc, manganese or divalent iron ions. Most likely, methionine aminopeptidases function as mononuclear Fe(2+)-metalloproteases under physiological conditions, and the catalytically relevant metal-binding site has been assigned to the histidine-containing high-affinity site.</text>
</comment>
<sequence length="255" mass="27807">MIELKSKREIEALRAAAQITAQTHARIAEEIKPGVRLRDLDTLAEKFILSHGAKTLYKGIKQVPNQRPFPGSICASVNNEICHGFPDGRILKEGDIVGIDIGLRYKGWCGDVCVTHMVGQLKPEAKRLVDTTSESLWRGIAACLPGNRLGAIGAAIQNYAEGEGYSIVREYGGHGIGRELWEEPFVSHIGPADRGPILKVGMVLNIEPMLNIGKPYTKLMKDEWTVVTADGSLSAQFEHTVAITENGPEVLSLLT</sequence>
<feature type="binding site" evidence="6">
    <location>
        <position position="238"/>
    </location>
    <ligand>
        <name>a divalent metal cation</name>
        <dbReference type="ChEBI" id="CHEBI:60240"/>
        <label>1</label>
    </ligand>
</feature>
<dbReference type="Pfam" id="PF00557">
    <property type="entry name" value="Peptidase_M24"/>
    <property type="match status" value="1"/>
</dbReference>
<dbReference type="GO" id="GO:0046872">
    <property type="term" value="F:metal ion binding"/>
    <property type="evidence" value="ECO:0007669"/>
    <property type="project" value="UniProtKB-UniRule"/>
</dbReference>
<dbReference type="NCBIfam" id="TIGR00500">
    <property type="entry name" value="met_pdase_I"/>
    <property type="match status" value="1"/>
</dbReference>
<dbReference type="InterPro" id="IPR000994">
    <property type="entry name" value="Pept_M24"/>
</dbReference>
<comment type="caution">
    <text evidence="9">The sequence shown here is derived from an EMBL/GenBank/DDBJ whole genome shotgun (WGS) entry which is preliminary data.</text>
</comment>
<evidence type="ECO:0000259" key="8">
    <source>
        <dbReference type="Pfam" id="PF00557"/>
    </source>
</evidence>
<feature type="binding site" evidence="6">
    <location>
        <position position="111"/>
    </location>
    <ligand>
        <name>a divalent metal cation</name>
        <dbReference type="ChEBI" id="CHEBI:60240"/>
        <label>1</label>
    </ligand>
</feature>
<dbReference type="Proteomes" id="UP000064249">
    <property type="component" value="Unassembled WGS sequence"/>
</dbReference>
<dbReference type="InterPro" id="IPR002467">
    <property type="entry name" value="Pept_M24A_MAP1"/>
</dbReference>
<dbReference type="AlphaFoldDB" id="A0A101FYW4"/>
<feature type="binding site" evidence="6">
    <location>
        <position position="100"/>
    </location>
    <ligand>
        <name>a divalent metal cation</name>
        <dbReference type="ChEBI" id="CHEBI:60240"/>
        <label>1</label>
    </ligand>
</feature>
<keyword evidence="3 6" id="KW-0645">Protease</keyword>
<evidence type="ECO:0000256" key="4">
    <source>
        <dbReference type="ARBA" id="ARBA00022723"/>
    </source>
</evidence>
<dbReference type="PANTHER" id="PTHR43330:SF27">
    <property type="entry name" value="METHIONINE AMINOPEPTIDASE"/>
    <property type="match status" value="1"/>
</dbReference>
<evidence type="ECO:0000256" key="1">
    <source>
        <dbReference type="ARBA" id="ARBA00002521"/>
    </source>
</evidence>
<dbReference type="HAMAP" id="MF_01974">
    <property type="entry name" value="MetAP_1"/>
    <property type="match status" value="1"/>
</dbReference>
<feature type="binding site" evidence="6">
    <location>
        <position position="111"/>
    </location>
    <ligand>
        <name>a divalent metal cation</name>
        <dbReference type="ChEBI" id="CHEBI:60240"/>
        <label>2</label>
        <note>catalytic</note>
    </ligand>
</feature>
<evidence type="ECO:0000256" key="2">
    <source>
        <dbReference type="ARBA" id="ARBA00022438"/>
    </source>
</evidence>
<evidence type="ECO:0000256" key="7">
    <source>
        <dbReference type="RuleBase" id="RU003653"/>
    </source>
</evidence>
<reference evidence="9 10" key="1">
    <citation type="journal article" date="2015" name="MBio">
        <title>Genome-Resolved Metagenomic Analysis Reveals Roles for Candidate Phyla and Other Microbial Community Members in Biogeochemical Transformations in Oil Reservoirs.</title>
        <authorList>
            <person name="Hu P."/>
            <person name="Tom L."/>
            <person name="Singh A."/>
            <person name="Thomas B.C."/>
            <person name="Baker B.J."/>
            <person name="Piceno Y.M."/>
            <person name="Andersen G.L."/>
            <person name="Banfield J.F."/>
        </authorList>
    </citation>
    <scope>NUCLEOTIDE SEQUENCE [LARGE SCALE GENOMIC DNA]</scope>
    <source>
        <strain evidence="9">46_16</strain>
    </source>
</reference>
<feature type="binding site" evidence="6">
    <location>
        <position position="238"/>
    </location>
    <ligand>
        <name>a divalent metal cation</name>
        <dbReference type="ChEBI" id="CHEBI:60240"/>
        <label>2</label>
        <note>catalytic</note>
    </ligand>
</feature>
<dbReference type="CDD" id="cd01086">
    <property type="entry name" value="MetAP1"/>
    <property type="match status" value="1"/>
</dbReference>
<proteinExistence type="inferred from homology"/>
<comment type="subunit">
    <text evidence="6">Monomer.</text>
</comment>
<comment type="similarity">
    <text evidence="6">Belongs to the peptidase M24A family. Methionine aminopeptidase type 1 subfamily.</text>
</comment>
<gene>
    <name evidence="6" type="primary">map</name>
    <name evidence="9" type="ORF">XD73_0118</name>
</gene>
<dbReference type="PATRIC" id="fig|167964.4.peg.444"/>
<protein>
    <recommendedName>
        <fullName evidence="6 7">Methionine aminopeptidase</fullName>
        <shortName evidence="6">MAP</shortName>
        <shortName evidence="6">MetAP</shortName>
        <ecNumber evidence="6 7">3.4.11.18</ecNumber>
    </recommendedName>
    <alternativeName>
        <fullName evidence="6">Peptidase M</fullName>
    </alternativeName>
</protein>
<dbReference type="PRINTS" id="PR00599">
    <property type="entry name" value="MAPEPTIDASE"/>
</dbReference>
<dbReference type="GO" id="GO:0006508">
    <property type="term" value="P:proteolysis"/>
    <property type="evidence" value="ECO:0007669"/>
    <property type="project" value="UniProtKB-KW"/>
</dbReference>
<keyword evidence="4 6" id="KW-0479">Metal-binding</keyword>
<evidence type="ECO:0000256" key="6">
    <source>
        <dbReference type="HAMAP-Rule" id="MF_01974"/>
    </source>
</evidence>
<comment type="catalytic activity">
    <reaction evidence="6 7">
        <text>Release of N-terminal amino acids, preferentially methionine, from peptides and arylamides.</text>
        <dbReference type="EC" id="3.4.11.18"/>
    </reaction>
</comment>
<keyword evidence="2 6" id="KW-0031">Aminopeptidase</keyword>
<dbReference type="GO" id="GO:0004239">
    <property type="term" value="F:initiator methionyl aminopeptidase activity"/>
    <property type="evidence" value="ECO:0007669"/>
    <property type="project" value="UniProtKB-UniRule"/>
</dbReference>
<dbReference type="Gene3D" id="3.90.230.10">
    <property type="entry name" value="Creatinase/methionine aminopeptidase superfamily"/>
    <property type="match status" value="1"/>
</dbReference>
<feature type="binding site" evidence="6">
    <location>
        <position position="174"/>
    </location>
    <ligand>
        <name>a divalent metal cation</name>
        <dbReference type="ChEBI" id="CHEBI:60240"/>
        <label>2</label>
        <note>catalytic</note>
    </ligand>
</feature>
<dbReference type="InterPro" id="IPR001714">
    <property type="entry name" value="Pept_M24_MAP"/>
</dbReference>
<evidence type="ECO:0000313" key="10">
    <source>
        <dbReference type="Proteomes" id="UP000064249"/>
    </source>
</evidence>
<feature type="domain" description="Peptidase M24" evidence="8">
    <location>
        <begin position="11"/>
        <end position="245"/>
    </location>
</feature>
<evidence type="ECO:0000256" key="5">
    <source>
        <dbReference type="ARBA" id="ARBA00022801"/>
    </source>
</evidence>
<feature type="binding site" evidence="6">
    <location>
        <position position="207"/>
    </location>
    <ligand>
        <name>a divalent metal cation</name>
        <dbReference type="ChEBI" id="CHEBI:60240"/>
        <label>2</label>
        <note>catalytic</note>
    </ligand>
</feature>
<comment type="function">
    <text evidence="1 6">Removes the N-terminal methionine from nascent proteins. The N-terminal methionine is often cleaved when the second residue in the primary sequence is small and uncharged (Met-Ala-, Cys, Gly, Pro, Ser, Thr, or Val). Requires deformylation of the N(alpha)-formylated initiator methionine before it can be hydrolyzed.</text>
</comment>
<comment type="caution">
    <text evidence="6">Lacks conserved residue(s) required for the propagation of feature annotation.</text>
</comment>
<evidence type="ECO:0000256" key="3">
    <source>
        <dbReference type="ARBA" id="ARBA00022670"/>
    </source>
</evidence>
<dbReference type="InterPro" id="IPR036005">
    <property type="entry name" value="Creatinase/aminopeptidase-like"/>
</dbReference>
<name>A0A101FYW4_9CHLR</name>
<keyword evidence="5 6" id="KW-0378">Hydrolase</keyword>
<accession>A0A101FYW4</accession>
<dbReference type="EMBL" id="LGFU01000002">
    <property type="protein sequence ID" value="KUK47049.1"/>
    <property type="molecule type" value="Genomic_DNA"/>
</dbReference>
<feature type="binding site" evidence="6">
    <location>
        <position position="83"/>
    </location>
    <ligand>
        <name>substrate</name>
    </ligand>
</feature>